<dbReference type="InterPro" id="IPR043504">
    <property type="entry name" value="Peptidase_S1_PA_chymotrypsin"/>
</dbReference>
<dbReference type="PROSITE" id="PS00134">
    <property type="entry name" value="TRYPSIN_HIS"/>
    <property type="match status" value="1"/>
</dbReference>
<dbReference type="GO" id="GO:0006508">
    <property type="term" value="P:proteolysis"/>
    <property type="evidence" value="ECO:0007669"/>
    <property type="project" value="InterPro"/>
</dbReference>
<evidence type="ECO:0000313" key="3">
    <source>
        <dbReference type="EMBL" id="ODM87492.1"/>
    </source>
</evidence>
<feature type="domain" description="Peptidase S1" evidence="2">
    <location>
        <begin position="1"/>
        <end position="141"/>
    </location>
</feature>
<dbReference type="STRING" id="48709.A0A1D2M3I0"/>
<keyword evidence="1" id="KW-1015">Disulfide bond</keyword>
<dbReference type="Gene3D" id="2.40.10.10">
    <property type="entry name" value="Trypsin-like serine proteases"/>
    <property type="match status" value="1"/>
</dbReference>
<dbReference type="PANTHER" id="PTHR24252">
    <property type="entry name" value="ACROSIN-RELATED"/>
    <property type="match status" value="1"/>
</dbReference>
<dbReference type="Proteomes" id="UP000094527">
    <property type="component" value="Unassembled WGS sequence"/>
</dbReference>
<evidence type="ECO:0000259" key="2">
    <source>
        <dbReference type="PROSITE" id="PS50240"/>
    </source>
</evidence>
<protein>
    <submittedName>
        <fullName evidence="3">Trypsin-1</fullName>
    </submittedName>
</protein>
<dbReference type="InterPro" id="IPR001254">
    <property type="entry name" value="Trypsin_dom"/>
</dbReference>
<keyword evidence="4" id="KW-1185">Reference proteome</keyword>
<evidence type="ECO:0000256" key="1">
    <source>
        <dbReference type="ARBA" id="ARBA00023157"/>
    </source>
</evidence>
<dbReference type="InterPro" id="IPR009003">
    <property type="entry name" value="Peptidase_S1_PA"/>
</dbReference>
<dbReference type="GO" id="GO:0004252">
    <property type="term" value="F:serine-type endopeptidase activity"/>
    <property type="evidence" value="ECO:0007669"/>
    <property type="project" value="InterPro"/>
</dbReference>
<gene>
    <name evidence="3" type="ORF">Ocin01_19192</name>
</gene>
<dbReference type="OrthoDB" id="8440449at2759"/>
<dbReference type="EMBL" id="LJIJ01005171">
    <property type="protein sequence ID" value="ODM87492.1"/>
    <property type="molecule type" value="Genomic_DNA"/>
</dbReference>
<dbReference type="InterPro" id="IPR018114">
    <property type="entry name" value="TRYPSIN_HIS"/>
</dbReference>
<proteinExistence type="predicted"/>
<accession>A0A1D2M3I0</accession>
<dbReference type="PANTHER" id="PTHR24252:SF7">
    <property type="entry name" value="HYALIN"/>
    <property type="match status" value="1"/>
</dbReference>
<reference evidence="3 4" key="1">
    <citation type="journal article" date="2016" name="Genome Biol. Evol.">
        <title>Gene Family Evolution Reflects Adaptation to Soil Environmental Stressors in the Genome of the Collembolan Orchesella cincta.</title>
        <authorList>
            <person name="Faddeeva-Vakhrusheva A."/>
            <person name="Derks M.F."/>
            <person name="Anvar S.Y."/>
            <person name="Agamennone V."/>
            <person name="Suring W."/>
            <person name="Smit S."/>
            <person name="van Straalen N.M."/>
            <person name="Roelofs D."/>
        </authorList>
    </citation>
    <scope>NUCLEOTIDE SEQUENCE [LARGE SCALE GENOMIC DNA]</scope>
    <source>
        <tissue evidence="3">Mixed pool</tissue>
    </source>
</reference>
<comment type="caution">
    <text evidence="3">The sequence shown here is derived from an EMBL/GenBank/DDBJ whole genome shotgun (WGS) entry which is preliminary data.</text>
</comment>
<organism evidence="3 4">
    <name type="scientific">Orchesella cincta</name>
    <name type="common">Springtail</name>
    <name type="synonym">Podura cincta</name>
    <dbReference type="NCBI Taxonomy" id="48709"/>
    <lineage>
        <taxon>Eukaryota</taxon>
        <taxon>Metazoa</taxon>
        <taxon>Ecdysozoa</taxon>
        <taxon>Arthropoda</taxon>
        <taxon>Hexapoda</taxon>
        <taxon>Collembola</taxon>
        <taxon>Entomobryomorpha</taxon>
        <taxon>Entomobryoidea</taxon>
        <taxon>Orchesellidae</taxon>
        <taxon>Orchesellinae</taxon>
        <taxon>Orchesella</taxon>
    </lineage>
</organism>
<dbReference type="SMART" id="SM00020">
    <property type="entry name" value="Tryp_SPc"/>
    <property type="match status" value="1"/>
</dbReference>
<dbReference type="SUPFAM" id="SSF50494">
    <property type="entry name" value="Trypsin-like serine proteases"/>
    <property type="match status" value="1"/>
</dbReference>
<dbReference type="PROSITE" id="PS50240">
    <property type="entry name" value="TRYPSIN_DOM"/>
    <property type="match status" value="1"/>
</dbReference>
<evidence type="ECO:0000313" key="4">
    <source>
        <dbReference type="Proteomes" id="UP000094527"/>
    </source>
</evidence>
<name>A0A1D2M3I0_ORCCI</name>
<sequence>MNGRQLIITAAHCVILSQDTSSYAVVAGEVQAAFFGMGQARNVAQIRIHTGFDMPANQNDIAILTTDRPFYINKYVSPIRLPRKNERVGSWGVVSGWGRISENGPSSRVLMKAKILVGPDAQCKRNLPRCFCAFYNDLRWN</sequence>
<dbReference type="AlphaFoldDB" id="A0A1D2M3I0"/>
<dbReference type="Pfam" id="PF00089">
    <property type="entry name" value="Trypsin"/>
    <property type="match status" value="1"/>
</dbReference>